<evidence type="ECO:0000256" key="1">
    <source>
        <dbReference type="SAM" id="MobiDB-lite"/>
    </source>
</evidence>
<comment type="caution">
    <text evidence="2">The sequence shown here is derived from an EMBL/GenBank/DDBJ whole genome shotgun (WGS) entry which is preliminary data.</text>
</comment>
<accession>A0ABQ3AC02</accession>
<evidence type="ECO:0000313" key="2">
    <source>
        <dbReference type="EMBL" id="GGY41429.1"/>
    </source>
</evidence>
<gene>
    <name evidence="2" type="ORF">GCM10010384_55500</name>
</gene>
<sequence length="112" mass="11247">MLDQPVRGAPLAERAGVGQRGTAGDHRPGRLDAGPGGDERVQDGHVVVAGGPVQRSFLVRALEAGVGIGPGGDECGHHLGPAGKVTGPVGRDVQQTACALAFLTLLGDARGR</sequence>
<feature type="region of interest" description="Disordered" evidence="1">
    <location>
        <begin position="1"/>
        <end position="43"/>
    </location>
</feature>
<keyword evidence="3" id="KW-1185">Reference proteome</keyword>
<dbReference type="Proteomes" id="UP000653308">
    <property type="component" value="Unassembled WGS sequence"/>
</dbReference>
<proteinExistence type="predicted"/>
<name>A0ABQ3AC02_9ACTN</name>
<dbReference type="EMBL" id="BMWE01000019">
    <property type="protein sequence ID" value="GGY41429.1"/>
    <property type="molecule type" value="Genomic_DNA"/>
</dbReference>
<reference evidence="3" key="1">
    <citation type="journal article" date="2019" name="Int. J. Syst. Evol. Microbiol.">
        <title>The Global Catalogue of Microorganisms (GCM) 10K type strain sequencing project: providing services to taxonomists for standard genome sequencing and annotation.</title>
        <authorList>
            <consortium name="The Broad Institute Genomics Platform"/>
            <consortium name="The Broad Institute Genome Sequencing Center for Infectious Disease"/>
            <person name="Wu L."/>
            <person name="Ma J."/>
        </authorList>
    </citation>
    <scope>NUCLEOTIDE SEQUENCE [LARGE SCALE GENOMIC DNA]</scope>
    <source>
        <strain evidence="3">JCM 4957</strain>
    </source>
</reference>
<evidence type="ECO:0000313" key="3">
    <source>
        <dbReference type="Proteomes" id="UP000653308"/>
    </source>
</evidence>
<protein>
    <submittedName>
        <fullName evidence="2">Uncharacterized protein</fullName>
    </submittedName>
</protein>
<organism evidence="2 3">
    <name type="scientific">Streptomyces djakartensis</name>
    <dbReference type="NCBI Taxonomy" id="68193"/>
    <lineage>
        <taxon>Bacteria</taxon>
        <taxon>Bacillati</taxon>
        <taxon>Actinomycetota</taxon>
        <taxon>Actinomycetes</taxon>
        <taxon>Kitasatosporales</taxon>
        <taxon>Streptomycetaceae</taxon>
        <taxon>Streptomyces</taxon>
    </lineage>
</organism>